<dbReference type="GO" id="GO:0016746">
    <property type="term" value="F:acyltransferase activity"/>
    <property type="evidence" value="ECO:0007669"/>
    <property type="project" value="UniProtKB-KW"/>
</dbReference>
<feature type="region of interest" description="Disordered" evidence="4">
    <location>
        <begin position="258"/>
        <end position="285"/>
    </location>
</feature>
<feature type="compositionally biased region" description="Polar residues" evidence="4">
    <location>
        <begin position="262"/>
        <end position="271"/>
    </location>
</feature>
<evidence type="ECO:0000259" key="6">
    <source>
        <dbReference type="SMART" id="SM00563"/>
    </source>
</evidence>
<evidence type="ECO:0000256" key="2">
    <source>
        <dbReference type="ARBA" id="ARBA00022679"/>
    </source>
</evidence>
<keyword evidence="8" id="KW-1185">Reference proteome</keyword>
<dbReference type="CDD" id="cd07989">
    <property type="entry name" value="LPLAT_AGPAT-like"/>
    <property type="match status" value="1"/>
</dbReference>
<dbReference type="EMBL" id="QZCW01000001">
    <property type="protein sequence ID" value="MCW5320990.1"/>
    <property type="molecule type" value="Genomic_DNA"/>
</dbReference>
<dbReference type="SMART" id="SM00563">
    <property type="entry name" value="PlsC"/>
    <property type="match status" value="1"/>
</dbReference>
<accession>A0ABT3KT62</accession>
<feature type="transmembrane region" description="Helical" evidence="5">
    <location>
        <begin position="15"/>
        <end position="40"/>
    </location>
</feature>
<dbReference type="Pfam" id="PF01553">
    <property type="entry name" value="Acyltransferase"/>
    <property type="match status" value="1"/>
</dbReference>
<dbReference type="Proteomes" id="UP001208935">
    <property type="component" value="Unassembled WGS sequence"/>
</dbReference>
<reference evidence="8" key="1">
    <citation type="submission" date="2023-07" db="EMBL/GenBank/DDBJ databases">
        <title>Verminephrobacter genomes.</title>
        <authorList>
            <person name="Lund M.B."/>
        </authorList>
    </citation>
    <scope>NUCLEOTIDE SEQUENCE [LARGE SCALE GENOMIC DNA]</scope>
    <source>
        <strain evidence="8">AtM5-05</strain>
    </source>
</reference>
<evidence type="ECO:0000256" key="5">
    <source>
        <dbReference type="SAM" id="Phobius"/>
    </source>
</evidence>
<name>A0ABT3KT62_9BURK</name>
<gene>
    <name evidence="7" type="ORF">D5039_07385</name>
</gene>
<evidence type="ECO:0000256" key="1">
    <source>
        <dbReference type="ARBA" id="ARBA00005189"/>
    </source>
</evidence>
<keyword evidence="3 7" id="KW-0012">Acyltransferase</keyword>
<organism evidence="7 8">
    <name type="scientific">Verminephrobacter aporrectodeae subsp. tuberculatae</name>
    <dbReference type="NCBI Taxonomy" id="1110392"/>
    <lineage>
        <taxon>Bacteria</taxon>
        <taxon>Pseudomonadati</taxon>
        <taxon>Pseudomonadota</taxon>
        <taxon>Betaproteobacteria</taxon>
        <taxon>Burkholderiales</taxon>
        <taxon>Comamonadaceae</taxon>
        <taxon>Verminephrobacter</taxon>
    </lineage>
</organism>
<comment type="caution">
    <text evidence="7">The sequence shown here is derived from an EMBL/GenBank/DDBJ whole genome shotgun (WGS) entry which is preliminary data.</text>
</comment>
<keyword evidence="5" id="KW-1133">Transmembrane helix</keyword>
<keyword evidence="5" id="KW-0812">Transmembrane</keyword>
<keyword evidence="5" id="KW-0472">Membrane</keyword>
<sequence>MYKCLNYIWRLCATALSYICFGLGGLVLWIVVFPALSLFVRDRQRLSIAARWVIRQTFRAFVGLMHRLGIFTYETHGLDRLNRHGLLILANHPTLIDVVFLISFTARADCVVKAGLATNPFTRGPVTAAGFIHNNAGPELVSDSVASLRAGNNLIIFPEGTRTPMDGTLAKLQRGASNVAVRGEVDVTPVLIQCNPLMLVKGVPWWKIPGNRPHFRIEVREDLPIASLTGPCASDALAVRRLTERLTDYFITEIHSGPGHTNARTRNQGTHHQFPCVGEHNGQRY</sequence>
<feature type="domain" description="Phospholipid/glycerol acyltransferase" evidence="6">
    <location>
        <begin position="86"/>
        <end position="195"/>
    </location>
</feature>
<dbReference type="PANTHER" id="PTHR10434:SF66">
    <property type="entry name" value="PHOSPHOLIPID_GLYCEROL ACYLTRANSFERASE DOMAIN-CONTAINING PROTEIN"/>
    <property type="match status" value="1"/>
</dbReference>
<protein>
    <submittedName>
        <fullName evidence="7">1-acyl-sn-glycerol-3-phosphate acyltransferase</fullName>
    </submittedName>
</protein>
<evidence type="ECO:0000313" key="7">
    <source>
        <dbReference type="EMBL" id="MCW5320990.1"/>
    </source>
</evidence>
<evidence type="ECO:0000256" key="3">
    <source>
        <dbReference type="ARBA" id="ARBA00023315"/>
    </source>
</evidence>
<comment type="pathway">
    <text evidence="1">Lipid metabolism.</text>
</comment>
<evidence type="ECO:0000313" key="8">
    <source>
        <dbReference type="Proteomes" id="UP001208935"/>
    </source>
</evidence>
<keyword evidence="2" id="KW-0808">Transferase</keyword>
<dbReference type="InterPro" id="IPR002123">
    <property type="entry name" value="Plipid/glycerol_acylTrfase"/>
</dbReference>
<dbReference type="PANTHER" id="PTHR10434">
    <property type="entry name" value="1-ACYL-SN-GLYCEROL-3-PHOSPHATE ACYLTRANSFERASE"/>
    <property type="match status" value="1"/>
</dbReference>
<proteinExistence type="predicted"/>
<evidence type="ECO:0000256" key="4">
    <source>
        <dbReference type="SAM" id="MobiDB-lite"/>
    </source>
</evidence>
<dbReference type="SUPFAM" id="SSF69593">
    <property type="entry name" value="Glycerol-3-phosphate (1)-acyltransferase"/>
    <property type="match status" value="1"/>
</dbReference>